<dbReference type="Proteomes" id="UP001055879">
    <property type="component" value="Linkage Group LG06"/>
</dbReference>
<evidence type="ECO:0000313" key="1">
    <source>
        <dbReference type="EMBL" id="KAI3719172.1"/>
    </source>
</evidence>
<keyword evidence="2" id="KW-1185">Reference proteome</keyword>
<proteinExistence type="predicted"/>
<comment type="caution">
    <text evidence="1">The sequence shown here is derived from an EMBL/GenBank/DDBJ whole genome shotgun (WGS) entry which is preliminary data.</text>
</comment>
<reference evidence="2" key="1">
    <citation type="journal article" date="2022" name="Mol. Ecol. Resour.">
        <title>The genomes of chicory, endive, great burdock and yacon provide insights into Asteraceae palaeo-polyploidization history and plant inulin production.</title>
        <authorList>
            <person name="Fan W."/>
            <person name="Wang S."/>
            <person name="Wang H."/>
            <person name="Wang A."/>
            <person name="Jiang F."/>
            <person name="Liu H."/>
            <person name="Zhao H."/>
            <person name="Xu D."/>
            <person name="Zhang Y."/>
        </authorList>
    </citation>
    <scope>NUCLEOTIDE SEQUENCE [LARGE SCALE GENOMIC DNA]</scope>
    <source>
        <strain evidence="2">cv. Niubang</strain>
    </source>
</reference>
<accession>A0ACB9BAV8</accession>
<gene>
    <name evidence="1" type="ORF">L6452_20066</name>
</gene>
<evidence type="ECO:0000313" key="2">
    <source>
        <dbReference type="Proteomes" id="UP001055879"/>
    </source>
</evidence>
<sequence length="67" mass="8534">MLEDMDLHSVFFEYQFWRYMYMFFSRSMDFQCLYEPSFTLQVIKVVKKSDFSGFRIRRFELKFMFFD</sequence>
<reference evidence="1 2" key="2">
    <citation type="journal article" date="2022" name="Mol. Ecol. Resour.">
        <title>The genomes of chicory, endive, great burdock and yacon provide insights into Asteraceae paleo-polyploidization history and plant inulin production.</title>
        <authorList>
            <person name="Fan W."/>
            <person name="Wang S."/>
            <person name="Wang H."/>
            <person name="Wang A."/>
            <person name="Jiang F."/>
            <person name="Liu H."/>
            <person name="Zhao H."/>
            <person name="Xu D."/>
            <person name="Zhang Y."/>
        </authorList>
    </citation>
    <scope>NUCLEOTIDE SEQUENCE [LARGE SCALE GENOMIC DNA]</scope>
    <source>
        <strain evidence="2">cv. Niubang</strain>
    </source>
</reference>
<protein>
    <submittedName>
        <fullName evidence="1">Uncharacterized protein</fullName>
    </submittedName>
</protein>
<name>A0ACB9BAV8_ARCLA</name>
<dbReference type="EMBL" id="CM042052">
    <property type="protein sequence ID" value="KAI3719172.1"/>
    <property type="molecule type" value="Genomic_DNA"/>
</dbReference>
<organism evidence="1 2">
    <name type="scientific">Arctium lappa</name>
    <name type="common">Greater burdock</name>
    <name type="synonym">Lappa major</name>
    <dbReference type="NCBI Taxonomy" id="4217"/>
    <lineage>
        <taxon>Eukaryota</taxon>
        <taxon>Viridiplantae</taxon>
        <taxon>Streptophyta</taxon>
        <taxon>Embryophyta</taxon>
        <taxon>Tracheophyta</taxon>
        <taxon>Spermatophyta</taxon>
        <taxon>Magnoliopsida</taxon>
        <taxon>eudicotyledons</taxon>
        <taxon>Gunneridae</taxon>
        <taxon>Pentapetalae</taxon>
        <taxon>asterids</taxon>
        <taxon>campanulids</taxon>
        <taxon>Asterales</taxon>
        <taxon>Asteraceae</taxon>
        <taxon>Carduoideae</taxon>
        <taxon>Cardueae</taxon>
        <taxon>Arctiinae</taxon>
        <taxon>Arctium</taxon>
    </lineage>
</organism>